<feature type="transmembrane region" description="Helical" evidence="6">
    <location>
        <begin position="363"/>
        <end position="385"/>
    </location>
</feature>
<dbReference type="SUPFAM" id="SSF103473">
    <property type="entry name" value="MFS general substrate transporter"/>
    <property type="match status" value="1"/>
</dbReference>
<evidence type="ECO:0000256" key="2">
    <source>
        <dbReference type="ARBA" id="ARBA00022692"/>
    </source>
</evidence>
<evidence type="ECO:0000256" key="5">
    <source>
        <dbReference type="SAM" id="MobiDB-lite"/>
    </source>
</evidence>
<feature type="transmembrane region" description="Helical" evidence="6">
    <location>
        <begin position="54"/>
        <end position="73"/>
    </location>
</feature>
<feature type="transmembrane region" description="Helical" evidence="6">
    <location>
        <begin position="20"/>
        <end position="42"/>
    </location>
</feature>
<feature type="transmembrane region" description="Helical" evidence="6">
    <location>
        <begin position="148"/>
        <end position="167"/>
    </location>
</feature>
<dbReference type="Proteomes" id="UP000255165">
    <property type="component" value="Unassembled WGS sequence"/>
</dbReference>
<reference evidence="9" key="1">
    <citation type="submission" date="2018-06" db="EMBL/GenBank/DDBJ databases">
        <authorList>
            <person name="Feng T."/>
            <person name="Jeon C.O."/>
        </authorList>
    </citation>
    <scope>NUCLEOTIDE SEQUENCE [LARGE SCALE GENOMIC DNA]</scope>
    <source>
        <strain evidence="9">S23</strain>
    </source>
</reference>
<dbReference type="InterPro" id="IPR052952">
    <property type="entry name" value="MFS-Transporter"/>
</dbReference>
<dbReference type="PANTHER" id="PTHR23527">
    <property type="entry name" value="BLL3282 PROTEIN"/>
    <property type="match status" value="1"/>
</dbReference>
<evidence type="ECO:0000256" key="4">
    <source>
        <dbReference type="ARBA" id="ARBA00023136"/>
    </source>
</evidence>
<feature type="transmembrane region" description="Helical" evidence="6">
    <location>
        <begin position="85"/>
        <end position="105"/>
    </location>
</feature>
<sequence length="418" mass="43137">MNADTIAQLSTAAGGSGSRVRWLVLLVAWAALALSTVCRLAWGTLAIPLGQSLSLPLAALGMFVTAFYVGYVLSNFVCGFATDRVGGRIALSSSLVGLAVATYAFSYTPTLTIGLILQALMGLTAGADYAAGVKLVTTWFEKKERGRAVGLLMSASSVAVIATNAILPTLVETYGWRSSYRLLGILALVLAVGCALILRDRAQPGDAVQSGATSTGAQESHSRRHSGAGALMTRNFLLLALAGCGAFWGTLGFTSWAIPLMGKAHNISPVQAGYILAVAGIAGLLSKPTIGWISDYVGARRKTLAIISLVFFCAVLLAFGQLSDLPAFRLAAPFIGVGAFIYSPLLVTMAAEHAGASKAGSAAGVANAVWQMGSALSPALVGLVYQAQHSFSLAFAVLAAGPLFGAICLAFIKEGQRQ</sequence>
<organism evidence="8 9">
    <name type="scientific">Cupriavidus lacunae</name>
    <dbReference type="NCBI Taxonomy" id="2666307"/>
    <lineage>
        <taxon>Bacteria</taxon>
        <taxon>Pseudomonadati</taxon>
        <taxon>Pseudomonadota</taxon>
        <taxon>Betaproteobacteria</taxon>
        <taxon>Burkholderiales</taxon>
        <taxon>Burkholderiaceae</taxon>
        <taxon>Cupriavidus</taxon>
    </lineage>
</organism>
<feature type="domain" description="Major facilitator superfamily (MFS) profile" evidence="7">
    <location>
        <begin position="24"/>
        <end position="417"/>
    </location>
</feature>
<evidence type="ECO:0000313" key="9">
    <source>
        <dbReference type="Proteomes" id="UP000255165"/>
    </source>
</evidence>
<feature type="region of interest" description="Disordered" evidence="5">
    <location>
        <begin position="206"/>
        <end position="225"/>
    </location>
</feature>
<feature type="compositionally biased region" description="Polar residues" evidence="5">
    <location>
        <begin position="210"/>
        <end position="219"/>
    </location>
</feature>
<evidence type="ECO:0000313" key="8">
    <source>
        <dbReference type="EMBL" id="RDK05315.1"/>
    </source>
</evidence>
<feature type="transmembrane region" description="Helical" evidence="6">
    <location>
        <begin position="391"/>
        <end position="412"/>
    </location>
</feature>
<dbReference type="PANTHER" id="PTHR23527:SF1">
    <property type="entry name" value="BLL3282 PROTEIN"/>
    <property type="match status" value="1"/>
</dbReference>
<keyword evidence="4 6" id="KW-0472">Membrane</keyword>
<dbReference type="InterPro" id="IPR020846">
    <property type="entry name" value="MFS_dom"/>
</dbReference>
<feature type="transmembrane region" description="Helical" evidence="6">
    <location>
        <begin position="270"/>
        <end position="292"/>
    </location>
</feature>
<comment type="subcellular location">
    <subcellularLocation>
        <location evidence="1">Membrane</location>
        <topology evidence="1">Multi-pass membrane protein</topology>
    </subcellularLocation>
</comment>
<protein>
    <submittedName>
        <fullName evidence="8">MFS transporter</fullName>
    </submittedName>
</protein>
<evidence type="ECO:0000256" key="3">
    <source>
        <dbReference type="ARBA" id="ARBA00022989"/>
    </source>
</evidence>
<dbReference type="Pfam" id="PF07690">
    <property type="entry name" value="MFS_1"/>
    <property type="match status" value="1"/>
</dbReference>
<dbReference type="InterPro" id="IPR000849">
    <property type="entry name" value="Sugar_P_transporter"/>
</dbReference>
<evidence type="ECO:0000259" key="7">
    <source>
        <dbReference type="PROSITE" id="PS50850"/>
    </source>
</evidence>
<keyword evidence="2 6" id="KW-0812">Transmembrane</keyword>
<evidence type="ECO:0000256" key="6">
    <source>
        <dbReference type="SAM" id="Phobius"/>
    </source>
</evidence>
<evidence type="ECO:0000256" key="1">
    <source>
        <dbReference type="ARBA" id="ARBA00004141"/>
    </source>
</evidence>
<gene>
    <name evidence="8" type="ORF">DN412_37755</name>
</gene>
<name>A0A370NI94_9BURK</name>
<dbReference type="GO" id="GO:0016020">
    <property type="term" value="C:membrane"/>
    <property type="evidence" value="ECO:0007669"/>
    <property type="project" value="UniProtKB-SubCell"/>
</dbReference>
<proteinExistence type="predicted"/>
<comment type="caution">
    <text evidence="8">The sequence shown here is derived from an EMBL/GenBank/DDBJ whole genome shotgun (WGS) entry which is preliminary data.</text>
</comment>
<keyword evidence="9" id="KW-1185">Reference proteome</keyword>
<feature type="transmembrane region" description="Helical" evidence="6">
    <location>
        <begin position="328"/>
        <end position="351"/>
    </location>
</feature>
<dbReference type="PIRSF" id="PIRSF002808">
    <property type="entry name" value="Hexose_phosphate_transp"/>
    <property type="match status" value="1"/>
</dbReference>
<dbReference type="PROSITE" id="PS50850">
    <property type="entry name" value="MFS"/>
    <property type="match status" value="1"/>
</dbReference>
<keyword evidence="3 6" id="KW-1133">Transmembrane helix</keyword>
<accession>A0A370NI94</accession>
<feature type="transmembrane region" description="Helical" evidence="6">
    <location>
        <begin position="304"/>
        <end position="322"/>
    </location>
</feature>
<dbReference type="RefSeq" id="WP_115216214.1">
    <property type="nucleotide sequence ID" value="NZ_QKWJ01000103.1"/>
</dbReference>
<dbReference type="InterPro" id="IPR011701">
    <property type="entry name" value="MFS"/>
</dbReference>
<dbReference type="InterPro" id="IPR036259">
    <property type="entry name" value="MFS_trans_sf"/>
</dbReference>
<feature type="transmembrane region" description="Helical" evidence="6">
    <location>
        <begin position="236"/>
        <end position="258"/>
    </location>
</feature>
<feature type="transmembrane region" description="Helical" evidence="6">
    <location>
        <begin position="179"/>
        <end position="198"/>
    </location>
</feature>
<dbReference type="GO" id="GO:0022857">
    <property type="term" value="F:transmembrane transporter activity"/>
    <property type="evidence" value="ECO:0007669"/>
    <property type="project" value="InterPro"/>
</dbReference>
<dbReference type="AlphaFoldDB" id="A0A370NI94"/>
<dbReference type="EMBL" id="QKWJ01000103">
    <property type="protein sequence ID" value="RDK05315.1"/>
    <property type="molecule type" value="Genomic_DNA"/>
</dbReference>
<dbReference type="Gene3D" id="1.20.1250.20">
    <property type="entry name" value="MFS general substrate transporter like domains"/>
    <property type="match status" value="2"/>
</dbReference>
<feature type="transmembrane region" description="Helical" evidence="6">
    <location>
        <begin position="111"/>
        <end position="136"/>
    </location>
</feature>